<dbReference type="PANTHER" id="PTHR10353">
    <property type="entry name" value="GLYCOSYL HYDROLASE"/>
    <property type="match status" value="1"/>
</dbReference>
<keyword evidence="3" id="KW-0326">Glycosidase</keyword>
<evidence type="ECO:0000256" key="1">
    <source>
        <dbReference type="ARBA" id="ARBA00010838"/>
    </source>
</evidence>
<evidence type="ECO:0000256" key="4">
    <source>
        <dbReference type="RuleBase" id="RU003690"/>
    </source>
</evidence>
<evidence type="ECO:0000313" key="5">
    <source>
        <dbReference type="EMBL" id="KAJ4446067.1"/>
    </source>
</evidence>
<dbReference type="PANTHER" id="PTHR10353:SF36">
    <property type="entry name" value="LP05116P"/>
    <property type="match status" value="1"/>
</dbReference>
<gene>
    <name evidence="5" type="ORF">ANN_12758</name>
</gene>
<name>A0ABQ8TI19_PERAM</name>
<dbReference type="Proteomes" id="UP001148838">
    <property type="component" value="Unassembled WGS sequence"/>
</dbReference>
<comment type="caution">
    <text evidence="5">The sequence shown here is derived from an EMBL/GenBank/DDBJ whole genome shotgun (WGS) entry which is preliminary data.</text>
</comment>
<dbReference type="Gene3D" id="3.20.20.80">
    <property type="entry name" value="Glycosidases"/>
    <property type="match status" value="1"/>
</dbReference>
<comment type="similarity">
    <text evidence="1 4">Belongs to the glycosyl hydrolase 1 family.</text>
</comment>
<sequence length="105" mass="12500">MYHWDLPQPLQDIGGWPNPVIADYFEEYTRILFTHFGDRVKWWITFNEPLEVCTAYGTNRNYAPSIDAHGIGEYLAAHTILHSHARAYRLYDRIFRKKQRGIEMK</sequence>
<dbReference type="Pfam" id="PF00232">
    <property type="entry name" value="Glyco_hydro_1"/>
    <property type="match status" value="1"/>
</dbReference>
<keyword evidence="2" id="KW-0378">Hydrolase</keyword>
<keyword evidence="6" id="KW-1185">Reference proteome</keyword>
<dbReference type="EMBL" id="JAJSOF020000009">
    <property type="protein sequence ID" value="KAJ4446067.1"/>
    <property type="molecule type" value="Genomic_DNA"/>
</dbReference>
<proteinExistence type="inferred from homology"/>
<dbReference type="InterPro" id="IPR017853">
    <property type="entry name" value="GH"/>
</dbReference>
<reference evidence="5 6" key="1">
    <citation type="journal article" date="2022" name="Allergy">
        <title>Genome assembly and annotation of Periplaneta americana reveal a comprehensive cockroach allergen profile.</title>
        <authorList>
            <person name="Wang L."/>
            <person name="Xiong Q."/>
            <person name="Saelim N."/>
            <person name="Wang L."/>
            <person name="Nong W."/>
            <person name="Wan A.T."/>
            <person name="Shi M."/>
            <person name="Liu X."/>
            <person name="Cao Q."/>
            <person name="Hui J.H.L."/>
            <person name="Sookrung N."/>
            <person name="Leung T.F."/>
            <person name="Tungtrongchitr A."/>
            <person name="Tsui S.K.W."/>
        </authorList>
    </citation>
    <scope>NUCLEOTIDE SEQUENCE [LARGE SCALE GENOMIC DNA]</scope>
    <source>
        <strain evidence="5">PWHHKU_190912</strain>
    </source>
</reference>
<evidence type="ECO:0000313" key="6">
    <source>
        <dbReference type="Proteomes" id="UP001148838"/>
    </source>
</evidence>
<dbReference type="SUPFAM" id="SSF51445">
    <property type="entry name" value="(Trans)glycosidases"/>
    <property type="match status" value="1"/>
</dbReference>
<protein>
    <submittedName>
        <fullName evidence="5">Uncharacterized protein</fullName>
    </submittedName>
</protein>
<dbReference type="InterPro" id="IPR001360">
    <property type="entry name" value="Glyco_hydro_1"/>
</dbReference>
<evidence type="ECO:0000256" key="3">
    <source>
        <dbReference type="ARBA" id="ARBA00023295"/>
    </source>
</evidence>
<accession>A0ABQ8TI19</accession>
<organism evidence="5 6">
    <name type="scientific">Periplaneta americana</name>
    <name type="common">American cockroach</name>
    <name type="synonym">Blatta americana</name>
    <dbReference type="NCBI Taxonomy" id="6978"/>
    <lineage>
        <taxon>Eukaryota</taxon>
        <taxon>Metazoa</taxon>
        <taxon>Ecdysozoa</taxon>
        <taxon>Arthropoda</taxon>
        <taxon>Hexapoda</taxon>
        <taxon>Insecta</taxon>
        <taxon>Pterygota</taxon>
        <taxon>Neoptera</taxon>
        <taxon>Polyneoptera</taxon>
        <taxon>Dictyoptera</taxon>
        <taxon>Blattodea</taxon>
        <taxon>Blattoidea</taxon>
        <taxon>Blattidae</taxon>
        <taxon>Blattinae</taxon>
        <taxon>Periplaneta</taxon>
    </lineage>
</organism>
<evidence type="ECO:0000256" key="2">
    <source>
        <dbReference type="ARBA" id="ARBA00022801"/>
    </source>
</evidence>